<dbReference type="EMBL" id="DVLT01000013">
    <property type="protein sequence ID" value="HIU02018.1"/>
    <property type="molecule type" value="Genomic_DNA"/>
</dbReference>
<feature type="domain" description="PurM-like C-terminal" evidence="3">
    <location>
        <begin position="159"/>
        <end position="306"/>
    </location>
</feature>
<dbReference type="AlphaFoldDB" id="A0A9D1HF28"/>
<dbReference type="Pfam" id="PF02769">
    <property type="entry name" value="AIRS_C"/>
    <property type="match status" value="1"/>
</dbReference>
<name>A0A9D1HF28_9FIRM</name>
<sequence length="335" mass="34690">MDTHITLDHGSGGSKTSELIGSILLPAFKNPALDQLGDGAVLEGASRLVFSTDSFVVSPWRFPGGDIGKLSVCGTVNDLCMAGGIPKYLSLSLILEEGFPMADLKTITGSIEAQAREAGVTIVTGDTKVVEAGKGDGIYINTAGIGFLKSDLPGRSAIRPGDAILLSGSAGCHGAAVMMARSGLITNESPLVSDCRPLHQLSAAVLDAAPDAIRILRDPTRGGVATTLNEFTEGMSFSIELDSPSIPVAPAVETACDMLGLDPLYCACEGRMLVVCSPESAEKLLTVMRNTPGGEEAACIGHVTQEMPGKVLLRTAIGGRRILSKLSGAQLPRIC</sequence>
<dbReference type="PIRSF" id="PIRSF005644">
    <property type="entry name" value="Hdrgns_mtr_HypE"/>
    <property type="match status" value="1"/>
</dbReference>
<gene>
    <name evidence="4" type="primary">hypE</name>
    <name evidence="4" type="ORF">IAB63_02060</name>
</gene>
<feature type="domain" description="PurM-like N-terminal" evidence="2">
    <location>
        <begin position="38"/>
        <end position="147"/>
    </location>
</feature>
<proteinExistence type="inferred from homology"/>
<dbReference type="SUPFAM" id="SSF55326">
    <property type="entry name" value="PurM N-terminal domain-like"/>
    <property type="match status" value="1"/>
</dbReference>
<dbReference type="PANTHER" id="PTHR30303:SF0">
    <property type="entry name" value="CARBAMOYL DEHYDRATASE HYPE"/>
    <property type="match status" value="1"/>
</dbReference>
<dbReference type="PANTHER" id="PTHR30303">
    <property type="entry name" value="HYDROGENASE ISOENZYMES FORMATION PROTEIN HYPE"/>
    <property type="match status" value="1"/>
</dbReference>
<dbReference type="InterPro" id="IPR010918">
    <property type="entry name" value="PurM-like_C_dom"/>
</dbReference>
<evidence type="ECO:0000313" key="4">
    <source>
        <dbReference type="EMBL" id="HIU02018.1"/>
    </source>
</evidence>
<accession>A0A9D1HF28</accession>
<evidence type="ECO:0000313" key="5">
    <source>
        <dbReference type="Proteomes" id="UP000824164"/>
    </source>
</evidence>
<dbReference type="CDD" id="cd02197">
    <property type="entry name" value="HypE"/>
    <property type="match status" value="1"/>
</dbReference>
<dbReference type="NCBIfam" id="TIGR02124">
    <property type="entry name" value="hypE"/>
    <property type="match status" value="1"/>
</dbReference>
<dbReference type="InterPro" id="IPR036676">
    <property type="entry name" value="PurM-like_C_sf"/>
</dbReference>
<comment type="caution">
    <text evidence="4">The sequence shown here is derived from an EMBL/GenBank/DDBJ whole genome shotgun (WGS) entry which is preliminary data.</text>
</comment>
<comment type="similarity">
    <text evidence="1">Belongs to the HypE family.</text>
</comment>
<dbReference type="Gene3D" id="3.30.1330.10">
    <property type="entry name" value="PurM-like, N-terminal domain"/>
    <property type="match status" value="1"/>
</dbReference>
<evidence type="ECO:0000259" key="2">
    <source>
        <dbReference type="Pfam" id="PF00586"/>
    </source>
</evidence>
<dbReference type="InterPro" id="IPR036921">
    <property type="entry name" value="PurM-like_N_sf"/>
</dbReference>
<dbReference type="InterPro" id="IPR016188">
    <property type="entry name" value="PurM-like_N"/>
</dbReference>
<dbReference type="GO" id="GO:0051604">
    <property type="term" value="P:protein maturation"/>
    <property type="evidence" value="ECO:0007669"/>
    <property type="project" value="TreeGrafter"/>
</dbReference>
<organism evidence="4 5">
    <name type="scientific">Candidatus Onthocola gallistercoris</name>
    <dbReference type="NCBI Taxonomy" id="2840876"/>
    <lineage>
        <taxon>Bacteria</taxon>
        <taxon>Bacillati</taxon>
        <taxon>Bacillota</taxon>
        <taxon>Bacilli</taxon>
        <taxon>Candidatus Onthocola</taxon>
    </lineage>
</organism>
<evidence type="ECO:0000259" key="3">
    <source>
        <dbReference type="Pfam" id="PF02769"/>
    </source>
</evidence>
<dbReference type="Proteomes" id="UP000824164">
    <property type="component" value="Unassembled WGS sequence"/>
</dbReference>
<protein>
    <submittedName>
        <fullName evidence="4">Hydrogenase expression/formation protein HypE</fullName>
    </submittedName>
</protein>
<dbReference type="Gene3D" id="3.90.650.10">
    <property type="entry name" value="PurM-like C-terminal domain"/>
    <property type="match status" value="1"/>
</dbReference>
<dbReference type="InterPro" id="IPR011854">
    <property type="entry name" value="HypE"/>
</dbReference>
<dbReference type="SUPFAM" id="SSF56042">
    <property type="entry name" value="PurM C-terminal domain-like"/>
    <property type="match status" value="1"/>
</dbReference>
<reference evidence="4" key="1">
    <citation type="submission" date="2020-10" db="EMBL/GenBank/DDBJ databases">
        <authorList>
            <person name="Gilroy R."/>
        </authorList>
    </citation>
    <scope>NUCLEOTIDE SEQUENCE</scope>
    <source>
        <strain evidence="4">CHK187-14744</strain>
    </source>
</reference>
<reference evidence="4" key="2">
    <citation type="journal article" date="2021" name="PeerJ">
        <title>Extensive microbial diversity within the chicken gut microbiome revealed by metagenomics and culture.</title>
        <authorList>
            <person name="Gilroy R."/>
            <person name="Ravi A."/>
            <person name="Getino M."/>
            <person name="Pursley I."/>
            <person name="Horton D.L."/>
            <person name="Alikhan N.F."/>
            <person name="Baker D."/>
            <person name="Gharbi K."/>
            <person name="Hall N."/>
            <person name="Watson M."/>
            <person name="Adriaenssens E.M."/>
            <person name="Foster-Nyarko E."/>
            <person name="Jarju S."/>
            <person name="Secka A."/>
            <person name="Antonio M."/>
            <person name="Oren A."/>
            <person name="Chaudhuri R.R."/>
            <person name="La Ragione R."/>
            <person name="Hildebrand F."/>
            <person name="Pallen M.J."/>
        </authorList>
    </citation>
    <scope>NUCLEOTIDE SEQUENCE</scope>
    <source>
        <strain evidence="4">CHK187-14744</strain>
    </source>
</reference>
<evidence type="ECO:0000256" key="1">
    <source>
        <dbReference type="ARBA" id="ARBA00006243"/>
    </source>
</evidence>
<dbReference type="Pfam" id="PF00586">
    <property type="entry name" value="AIRS"/>
    <property type="match status" value="1"/>
</dbReference>